<feature type="domain" description="3-hydroxyacyl-CoA dehydrogenase C-terminal" evidence="6">
    <location>
        <begin position="203"/>
        <end position="298"/>
    </location>
</feature>
<comment type="pathway">
    <text evidence="1">Lipid metabolism; fatty acid beta-oxidation.</text>
</comment>
<dbReference type="InterPro" id="IPR006176">
    <property type="entry name" value="3-OHacyl-CoA_DH_NAD-bd"/>
</dbReference>
<evidence type="ECO:0000313" key="9">
    <source>
        <dbReference type="Proteomes" id="UP001344447"/>
    </source>
</evidence>
<dbReference type="InterPro" id="IPR013328">
    <property type="entry name" value="6PGD_dom2"/>
</dbReference>
<dbReference type="Proteomes" id="UP001344447">
    <property type="component" value="Unassembled WGS sequence"/>
</dbReference>
<evidence type="ECO:0000256" key="1">
    <source>
        <dbReference type="ARBA" id="ARBA00005005"/>
    </source>
</evidence>
<evidence type="ECO:0000256" key="2">
    <source>
        <dbReference type="ARBA" id="ARBA00009463"/>
    </source>
</evidence>
<proteinExistence type="inferred from homology"/>
<evidence type="ECO:0008006" key="10">
    <source>
        <dbReference type="Google" id="ProtNLM"/>
    </source>
</evidence>
<feature type="site" description="Important for catalytic activity" evidence="4">
    <location>
        <position position="157"/>
    </location>
</feature>
<dbReference type="Pfam" id="PF02737">
    <property type="entry name" value="3HCDH_N"/>
    <property type="match status" value="1"/>
</dbReference>
<comment type="caution">
    <text evidence="8">The sequence shown here is derived from an EMBL/GenBank/DDBJ whole genome shotgun (WGS) entry which is preliminary data.</text>
</comment>
<organism evidence="8 9">
    <name type="scientific">Dictyostelium firmibasis</name>
    <dbReference type="NCBI Taxonomy" id="79012"/>
    <lineage>
        <taxon>Eukaryota</taxon>
        <taxon>Amoebozoa</taxon>
        <taxon>Evosea</taxon>
        <taxon>Eumycetozoa</taxon>
        <taxon>Dictyostelia</taxon>
        <taxon>Dictyosteliales</taxon>
        <taxon>Dictyosteliaceae</taxon>
        <taxon>Dictyostelium</taxon>
    </lineage>
</organism>
<evidence type="ECO:0000313" key="8">
    <source>
        <dbReference type="EMBL" id="KAK5583997.1"/>
    </source>
</evidence>
<feature type="binding site" evidence="5">
    <location>
        <position position="160"/>
    </location>
    <ligand>
        <name>NAD(+)</name>
        <dbReference type="ChEBI" id="CHEBI:57540"/>
    </ligand>
</feature>
<protein>
    <recommendedName>
        <fullName evidence="10">3-hydroxybutyryl-CoA dehydrogenase</fullName>
    </recommendedName>
</protein>
<dbReference type="InterPro" id="IPR036291">
    <property type="entry name" value="NAD(P)-bd_dom_sf"/>
</dbReference>
<dbReference type="InterPro" id="IPR008927">
    <property type="entry name" value="6-PGluconate_DH-like_C_sf"/>
</dbReference>
<feature type="binding site" evidence="5">
    <location>
        <position position="109"/>
    </location>
    <ligand>
        <name>NAD(+)</name>
        <dbReference type="ChEBI" id="CHEBI:57540"/>
    </ligand>
</feature>
<dbReference type="PANTHER" id="PTHR48075:SF5">
    <property type="entry name" value="3-HYDROXYBUTYRYL-COA DEHYDROGENASE"/>
    <property type="match status" value="1"/>
</dbReference>
<dbReference type="FunFam" id="3.40.50.720:FF:000009">
    <property type="entry name" value="Fatty oxidation complex, alpha subunit"/>
    <property type="match status" value="1"/>
</dbReference>
<dbReference type="PIRSF" id="PIRSF000105">
    <property type="entry name" value="HCDH"/>
    <property type="match status" value="1"/>
</dbReference>
<feature type="binding site" evidence="5">
    <location>
        <position position="114"/>
    </location>
    <ligand>
        <name>NAD(+)</name>
        <dbReference type="ChEBI" id="CHEBI:57540"/>
    </ligand>
</feature>
<keyword evidence="5" id="KW-0520">NAD</keyword>
<name>A0AAN7U888_9MYCE</name>
<dbReference type="GO" id="GO:0016616">
    <property type="term" value="F:oxidoreductase activity, acting on the CH-OH group of donors, NAD or NADP as acceptor"/>
    <property type="evidence" value="ECO:0007669"/>
    <property type="project" value="InterPro"/>
</dbReference>
<evidence type="ECO:0000256" key="5">
    <source>
        <dbReference type="PIRSR" id="PIRSR000105-2"/>
    </source>
</evidence>
<dbReference type="Pfam" id="PF00725">
    <property type="entry name" value="3HCDH"/>
    <property type="match status" value="1"/>
</dbReference>
<evidence type="ECO:0000256" key="4">
    <source>
        <dbReference type="PIRSR" id="PIRSR000105-1"/>
    </source>
</evidence>
<dbReference type="EMBL" id="JAVFKY010000001">
    <property type="protein sequence ID" value="KAK5583997.1"/>
    <property type="molecule type" value="Genomic_DNA"/>
</dbReference>
<dbReference type="GO" id="GO:0006631">
    <property type="term" value="P:fatty acid metabolic process"/>
    <property type="evidence" value="ECO:0007669"/>
    <property type="project" value="InterPro"/>
</dbReference>
<comment type="similarity">
    <text evidence="2">Belongs to the 3-hydroxyacyl-CoA dehydrogenase family.</text>
</comment>
<evidence type="ECO:0000259" key="6">
    <source>
        <dbReference type="Pfam" id="PF00725"/>
    </source>
</evidence>
<evidence type="ECO:0000259" key="7">
    <source>
        <dbReference type="Pfam" id="PF02737"/>
    </source>
</evidence>
<feature type="binding site" evidence="5">
    <location>
        <position position="290"/>
    </location>
    <ligand>
        <name>NAD(+)</name>
        <dbReference type="ChEBI" id="CHEBI:57540"/>
    </ligand>
</feature>
<accession>A0AAN7U888</accession>
<gene>
    <name evidence="8" type="ORF">RB653_005604</name>
</gene>
<dbReference type="AlphaFoldDB" id="A0AAN7U888"/>
<reference evidence="8 9" key="1">
    <citation type="submission" date="2023-11" db="EMBL/GenBank/DDBJ databases">
        <title>Dfirmibasis_genome.</title>
        <authorList>
            <person name="Edelbroek B."/>
            <person name="Kjellin J."/>
            <person name="Jerlstrom-Hultqvist J."/>
            <person name="Soderbom F."/>
        </authorList>
    </citation>
    <scope>NUCLEOTIDE SEQUENCE [LARGE SCALE GENOMIC DNA]</scope>
    <source>
        <strain evidence="8 9">TNS-C-14</strain>
    </source>
</reference>
<dbReference type="SUPFAM" id="SSF51735">
    <property type="entry name" value="NAD(P)-binding Rossmann-fold domains"/>
    <property type="match status" value="1"/>
</dbReference>
<dbReference type="PANTHER" id="PTHR48075">
    <property type="entry name" value="3-HYDROXYACYL-COA DEHYDROGENASE FAMILY PROTEIN"/>
    <property type="match status" value="1"/>
</dbReference>
<feature type="binding site" evidence="5">
    <location>
        <position position="136"/>
    </location>
    <ligand>
        <name>NAD(+)</name>
        <dbReference type="ChEBI" id="CHEBI:57540"/>
    </ligand>
</feature>
<feature type="binding site" evidence="5">
    <location>
        <begin position="26"/>
        <end position="31"/>
    </location>
    <ligand>
        <name>NAD(+)</name>
        <dbReference type="ChEBI" id="CHEBI:57540"/>
    </ligand>
</feature>
<sequence length="298" mass="32842">MFLRKSIHTLAQRYYSTNVNTVGVIGGGQMGAGIAQVLAQVAKKNVILVDLNKNVIEKSLIGINGFLQKSVSKGVITEEDKENTLKRISFSDDLNSLKNVDFVVEAIVENTEIKCNLFKDLAKICKPGTILASNTSSISITQIASHTNEPQNVIGMHFMNPVPIMKLVEVIPGLQTSEETQKTTLKLAVEMNKTTTFSKDMPGFIANRLLMPYINEAVQALHEGLGTKEDIDTTMKLGCNMPMGPLTLADFIGLDTCYSIMNILHTQLGDKYKPSPLLKRYVEAGRLGKKVKHGFYTY</sequence>
<dbReference type="InterPro" id="IPR006108">
    <property type="entry name" value="3HC_DH_C"/>
</dbReference>
<feature type="domain" description="3-hydroxyacyl-CoA dehydrogenase NAD binding" evidence="7">
    <location>
        <begin position="21"/>
        <end position="200"/>
    </location>
</feature>
<dbReference type="Gene3D" id="1.10.1040.10">
    <property type="entry name" value="N-(1-d-carboxylethyl)-l-norvaline Dehydrogenase, domain 2"/>
    <property type="match status" value="1"/>
</dbReference>
<feature type="binding site" evidence="5">
    <location>
        <position position="50"/>
    </location>
    <ligand>
        <name>NAD(+)</name>
        <dbReference type="ChEBI" id="CHEBI:57540"/>
    </ligand>
</feature>
<keyword evidence="9" id="KW-1185">Reference proteome</keyword>
<evidence type="ECO:0000256" key="3">
    <source>
        <dbReference type="ARBA" id="ARBA00023002"/>
    </source>
</evidence>
<dbReference type="SUPFAM" id="SSF48179">
    <property type="entry name" value="6-phosphogluconate dehydrogenase C-terminal domain-like"/>
    <property type="match status" value="1"/>
</dbReference>
<dbReference type="Gene3D" id="3.40.50.720">
    <property type="entry name" value="NAD(P)-binding Rossmann-like Domain"/>
    <property type="match status" value="1"/>
</dbReference>
<dbReference type="GO" id="GO:0070403">
    <property type="term" value="F:NAD+ binding"/>
    <property type="evidence" value="ECO:0007669"/>
    <property type="project" value="InterPro"/>
</dbReference>
<keyword evidence="3" id="KW-0560">Oxidoreductase</keyword>
<dbReference type="InterPro" id="IPR022694">
    <property type="entry name" value="3-OHacyl-CoA_DH"/>
</dbReference>